<comment type="caution">
    <text evidence="1">The sequence shown here is derived from an EMBL/GenBank/DDBJ whole genome shotgun (WGS) entry which is preliminary data.</text>
</comment>
<dbReference type="PATRIC" id="fig|362413.3.peg.415"/>
<proteinExistence type="predicted"/>
<accession>A0A0N8VMX5</accession>
<evidence type="ECO:0000313" key="1">
    <source>
        <dbReference type="EMBL" id="KQB40540.1"/>
    </source>
</evidence>
<gene>
    <name evidence="1" type="ORF">RC62_433</name>
</gene>
<evidence type="ECO:0000313" key="2">
    <source>
        <dbReference type="Proteomes" id="UP000050443"/>
    </source>
</evidence>
<dbReference type="EMBL" id="JRLF01000010">
    <property type="protein sequence ID" value="KQB40540.1"/>
    <property type="molecule type" value="Genomic_DNA"/>
</dbReference>
<dbReference type="RefSeq" id="WP_055095039.1">
    <property type="nucleotide sequence ID" value="NZ_JRLF01000010.1"/>
</dbReference>
<name>A0A0N8VMX5_9FLAO</name>
<sequence length="243" mass="28415">MKNLQNTPSIILESKSIGHPIDFKWNKKKINQFLDPLERNTELENALLQINHKASMGLTAALLEWVNWRFKGYTKMTEETQKRIEAIWCSIDNVKNTKPLTFDDNFDLPAAGHINGVLWIALMNVRMIDVMYRKGSYFIQSELVGLVLLARHITPKKRVFDKWLRTIIIELIHQYPSQYYNENLDETDEAIYDSSDESVICRNFFFDPEFQYSTEASEKAINELIHNLDTKSNQFLCFPKKAS</sequence>
<dbReference type="OrthoDB" id="1370255at2"/>
<protein>
    <submittedName>
        <fullName evidence="1">Uncharacterized protein</fullName>
    </submittedName>
</protein>
<dbReference type="AlphaFoldDB" id="A0A0N8VMX5"/>
<dbReference type="Proteomes" id="UP000050443">
    <property type="component" value="Unassembled WGS sequence"/>
</dbReference>
<organism evidence="1 2">
    <name type="scientific">Flavobacterium aquidurense</name>
    <dbReference type="NCBI Taxonomy" id="362413"/>
    <lineage>
        <taxon>Bacteria</taxon>
        <taxon>Pseudomonadati</taxon>
        <taxon>Bacteroidota</taxon>
        <taxon>Flavobacteriia</taxon>
        <taxon>Flavobacteriales</taxon>
        <taxon>Flavobacteriaceae</taxon>
        <taxon>Flavobacterium</taxon>
    </lineage>
</organism>
<reference evidence="1 2" key="1">
    <citation type="submission" date="2014-09" db="EMBL/GenBank/DDBJ databases">
        <title>Genome sequence of Flavobacterium aquidurense RC62.</title>
        <authorList>
            <person name="Kim J.F."/>
            <person name="Kwak M.-J."/>
        </authorList>
    </citation>
    <scope>NUCLEOTIDE SEQUENCE [LARGE SCALE GENOMIC DNA]</scope>
    <source>
        <strain evidence="1 2">RC62</strain>
    </source>
</reference>